<keyword evidence="1" id="KW-1133">Transmembrane helix</keyword>
<proteinExistence type="predicted"/>
<feature type="transmembrane region" description="Helical" evidence="1">
    <location>
        <begin position="15"/>
        <end position="35"/>
    </location>
</feature>
<dbReference type="InterPro" id="IPR048136">
    <property type="entry name" value="STM3941-like"/>
</dbReference>
<evidence type="ECO:0008006" key="4">
    <source>
        <dbReference type="Google" id="ProtNLM"/>
    </source>
</evidence>
<sequence length="169" mass="18607">MQADRWVVANARGRYAWLLLLSSAFVALGAAIVLRKPGLEAYLIGGASIVFFGAGVVLFAFQLIDRRPRLILDDEGLYDRTLGVGTIPWRDIAGAQLLSVRGHAFVCLQLRNPEHWLGKLRPRQQRLVALNQRLGFAALNVNLSGVAADPLAVLERILKYSAMYEPGRG</sequence>
<keyword evidence="1" id="KW-0812">Transmembrane</keyword>
<accession>A0AAU9AIR7</accession>
<keyword evidence="1" id="KW-0472">Membrane</keyword>
<evidence type="ECO:0000313" key="2">
    <source>
        <dbReference type="EMBL" id="BAV96308.1"/>
    </source>
</evidence>
<name>A0AAU9AIR7_LYSEN</name>
<dbReference type="AlphaFoldDB" id="A0AAU9AIR7"/>
<dbReference type="GeneID" id="83062714"/>
<dbReference type="EMBL" id="AP014940">
    <property type="protein sequence ID" value="BAV96308.1"/>
    <property type="molecule type" value="Genomic_DNA"/>
</dbReference>
<reference evidence="2 3" key="1">
    <citation type="journal article" date="2017" name="DNA Res.">
        <title>Complete genome sequence and expression profile of the commercial lytic enzyme producer Lysobacter enzymogenes M497-1.</title>
        <authorList>
            <person name="Takami H."/>
            <person name="Toyoda A."/>
            <person name="Uchiyama I."/>
            <person name="Itoh T."/>
            <person name="Takaki Y."/>
            <person name="Arai W."/>
            <person name="Nishi S."/>
            <person name="Kawai M."/>
            <person name="Shinya K."/>
            <person name="Ikeda H."/>
        </authorList>
    </citation>
    <scope>NUCLEOTIDE SEQUENCE [LARGE SCALE GENOMIC DNA]</scope>
    <source>
        <strain evidence="2 3">M497-1</strain>
    </source>
</reference>
<evidence type="ECO:0000313" key="3">
    <source>
        <dbReference type="Proteomes" id="UP000218824"/>
    </source>
</evidence>
<evidence type="ECO:0000256" key="1">
    <source>
        <dbReference type="SAM" id="Phobius"/>
    </source>
</evidence>
<gene>
    <name evidence="2" type="ORF">LEN_0821</name>
</gene>
<feature type="transmembrane region" description="Helical" evidence="1">
    <location>
        <begin position="41"/>
        <end position="61"/>
    </location>
</feature>
<dbReference type="NCBIfam" id="NF041635">
    <property type="entry name" value="STM3941_fam"/>
    <property type="match status" value="1"/>
</dbReference>
<dbReference type="Proteomes" id="UP000218824">
    <property type="component" value="Chromosome"/>
</dbReference>
<dbReference type="KEGG" id="lem:LEN_0821"/>
<organism evidence="2 3">
    <name type="scientific">Lysobacter enzymogenes</name>
    <dbReference type="NCBI Taxonomy" id="69"/>
    <lineage>
        <taxon>Bacteria</taxon>
        <taxon>Pseudomonadati</taxon>
        <taxon>Pseudomonadota</taxon>
        <taxon>Gammaproteobacteria</taxon>
        <taxon>Lysobacterales</taxon>
        <taxon>Lysobacteraceae</taxon>
        <taxon>Lysobacter</taxon>
    </lineage>
</organism>
<protein>
    <recommendedName>
        <fullName evidence="4">PH domain-containing protein</fullName>
    </recommendedName>
</protein>
<dbReference type="RefSeq" id="WP_096376754.1">
    <property type="nucleotide sequence ID" value="NZ_AP014940.1"/>
</dbReference>